<reference evidence="10" key="1">
    <citation type="submission" date="2018-05" db="EMBL/GenBank/DDBJ databases">
        <title>Azospirillum thermophila sp. nov., a novel isolated from hot spring.</title>
        <authorList>
            <person name="Zhao Z."/>
        </authorList>
    </citation>
    <scope>NUCLEOTIDE SEQUENCE [LARGE SCALE GENOMIC DNA]</scope>
    <source>
        <strain evidence="10">CFH 70021</strain>
        <plasmid evidence="10">unnamed2</plasmid>
    </source>
</reference>
<dbReference type="Proteomes" id="UP000245629">
    <property type="component" value="Plasmid unnamed2"/>
</dbReference>
<evidence type="ECO:0000256" key="6">
    <source>
        <dbReference type="ARBA" id="ARBA00023136"/>
    </source>
</evidence>
<keyword evidence="4 7" id="KW-0812">Transmembrane</keyword>
<geneLocation type="plasmid" evidence="9 10">
    <name>unnamed2</name>
</geneLocation>
<feature type="transmembrane region" description="Helical" evidence="7">
    <location>
        <begin position="374"/>
        <end position="392"/>
    </location>
</feature>
<accession>A0A2S2CZ14</accession>
<evidence type="ECO:0000313" key="9">
    <source>
        <dbReference type="EMBL" id="AWK89731.1"/>
    </source>
</evidence>
<feature type="transmembrane region" description="Helical" evidence="7">
    <location>
        <begin position="244"/>
        <end position="264"/>
    </location>
</feature>
<dbReference type="GO" id="GO:0004222">
    <property type="term" value="F:metalloendopeptidase activity"/>
    <property type="evidence" value="ECO:0007669"/>
    <property type="project" value="InterPro"/>
</dbReference>
<comment type="cofactor">
    <cofactor evidence="1">
        <name>Zn(2+)</name>
        <dbReference type="ChEBI" id="CHEBI:29105"/>
    </cofactor>
</comment>
<comment type="subcellular location">
    <subcellularLocation>
        <location evidence="2">Endomembrane system</location>
        <topology evidence="2">Multi-pass membrane protein</topology>
    </subcellularLocation>
</comment>
<feature type="domain" description="Peptidase M50" evidence="8">
    <location>
        <begin position="183"/>
        <end position="284"/>
    </location>
</feature>
<dbReference type="RefSeq" id="WP_109333321.1">
    <property type="nucleotide sequence ID" value="NZ_CP029357.1"/>
</dbReference>
<name>A0A2S2CZ14_9PROT</name>
<dbReference type="PANTHER" id="PTHR13325:SF3">
    <property type="entry name" value="MEMBRANE-BOUND TRANSCRIPTION FACTOR SITE-2 PROTEASE"/>
    <property type="match status" value="1"/>
</dbReference>
<evidence type="ECO:0000313" key="10">
    <source>
        <dbReference type="Proteomes" id="UP000245629"/>
    </source>
</evidence>
<feature type="transmembrane region" description="Helical" evidence="7">
    <location>
        <begin position="140"/>
        <end position="158"/>
    </location>
</feature>
<dbReference type="PANTHER" id="PTHR13325">
    <property type="entry name" value="PROTEASE M50 MEMBRANE-BOUND TRANSCRIPTION FACTOR SITE 2 PROTEASE"/>
    <property type="match status" value="1"/>
</dbReference>
<feature type="transmembrane region" description="Helical" evidence="7">
    <location>
        <begin position="412"/>
        <end position="430"/>
    </location>
</feature>
<dbReference type="OrthoDB" id="9759690at2"/>
<dbReference type="Pfam" id="PF02163">
    <property type="entry name" value="Peptidase_M50"/>
    <property type="match status" value="1"/>
</dbReference>
<keyword evidence="10" id="KW-1185">Reference proteome</keyword>
<comment type="similarity">
    <text evidence="3">Belongs to the peptidase M50B family.</text>
</comment>
<dbReference type="GO" id="GO:0012505">
    <property type="term" value="C:endomembrane system"/>
    <property type="evidence" value="ECO:0007669"/>
    <property type="project" value="UniProtKB-SubCell"/>
</dbReference>
<evidence type="ECO:0000256" key="5">
    <source>
        <dbReference type="ARBA" id="ARBA00022989"/>
    </source>
</evidence>
<evidence type="ECO:0000256" key="3">
    <source>
        <dbReference type="ARBA" id="ARBA00007931"/>
    </source>
</evidence>
<keyword evidence="9" id="KW-0614">Plasmid</keyword>
<evidence type="ECO:0000256" key="2">
    <source>
        <dbReference type="ARBA" id="ARBA00004127"/>
    </source>
</evidence>
<organism evidence="9 10">
    <name type="scientific">Azospirillum thermophilum</name>
    <dbReference type="NCBI Taxonomy" id="2202148"/>
    <lineage>
        <taxon>Bacteria</taxon>
        <taxon>Pseudomonadati</taxon>
        <taxon>Pseudomonadota</taxon>
        <taxon>Alphaproteobacteria</taxon>
        <taxon>Rhodospirillales</taxon>
        <taxon>Azospirillaceae</taxon>
        <taxon>Azospirillum</taxon>
    </lineage>
</organism>
<evidence type="ECO:0000256" key="4">
    <source>
        <dbReference type="ARBA" id="ARBA00022692"/>
    </source>
</evidence>
<dbReference type="EMBL" id="CP029357">
    <property type="protein sequence ID" value="AWK89731.1"/>
    <property type="molecule type" value="Genomic_DNA"/>
</dbReference>
<dbReference type="CDD" id="cd05709">
    <property type="entry name" value="S2P-M50"/>
    <property type="match status" value="1"/>
</dbReference>
<sequence>MLPHLRDELVLYSGPRTADGAPTWSLHDPVRNVFFSIDWPSFEILCRWTLGEPGAILASLNEGTPLQAELEDVKAVERFLLENELVRSDRPQQTARLRQQAEKRRARPGRWLLHHYLFFRVPLWRPDRWLARTLPWVEPLFSRSFMMLTLLALAVGLFETSRQWEHFVTTLVDTFSMEGVAGFMVALVFAKLLHELGHAYTAKRFGCRVPAMGVAFLVLFPVAYTDVNEVWKLDDRRKRLAVGFAGIRTEILLAAWATLFWALAPDGAFRGMMFMLATTTWVTTVAVNASPFMRFDGYFMLMDWTGLANLHQRASAMGRWRLRELLFGLGDPPPEALPAGQRRGMVLFAYATWAYRLVVFGGIAILVYNLAPKPVGPLLGAIELWVFILQPVWRELSMWGKTMGRIARSARFLATLGVLAALAAVALVPWDSRIHAQGLLRPVGYYSIIVPEAARVVAMPVASGAAVAKDDILFELDSPDLDYKHRAKEIQAATTSWQTAAAGVNGDLREKLGTIQATRARLAAEIVGVSAERSRFQIKAPADGTVFLSDLSLRPGNWIKKNETIATLLDGRRWQVVTYLPEADLARVRVGDAARFYPEHSGLDVRRLTVAAIDRDATRVLSDGILGSTSGGRILVRDTAGGPVPETAIYRVTLSLPDDQPPQAAALLRGSLVLSGAPKSLMGDFLRSAASLLIRESGL</sequence>
<keyword evidence="5 7" id="KW-1133">Transmembrane helix</keyword>
<evidence type="ECO:0000256" key="7">
    <source>
        <dbReference type="SAM" id="Phobius"/>
    </source>
</evidence>
<proteinExistence type="inferred from homology"/>
<dbReference type="InterPro" id="IPR001193">
    <property type="entry name" value="MBTPS2"/>
</dbReference>
<feature type="transmembrane region" description="Helical" evidence="7">
    <location>
        <begin position="347"/>
        <end position="368"/>
    </location>
</feature>
<dbReference type="InterPro" id="IPR008915">
    <property type="entry name" value="Peptidase_M50"/>
</dbReference>
<gene>
    <name evidence="9" type="ORF">DEW08_27510</name>
</gene>
<keyword evidence="6 7" id="KW-0472">Membrane</keyword>
<dbReference type="GO" id="GO:0016020">
    <property type="term" value="C:membrane"/>
    <property type="evidence" value="ECO:0007669"/>
    <property type="project" value="InterPro"/>
</dbReference>
<evidence type="ECO:0000259" key="8">
    <source>
        <dbReference type="Pfam" id="PF02163"/>
    </source>
</evidence>
<feature type="transmembrane region" description="Helical" evidence="7">
    <location>
        <begin position="205"/>
        <end position="224"/>
    </location>
</feature>
<protein>
    <submittedName>
        <fullName evidence="9">Secretion protein HylD</fullName>
    </submittedName>
</protein>
<dbReference type="KEGG" id="azz:DEW08_27510"/>
<evidence type="ECO:0000256" key="1">
    <source>
        <dbReference type="ARBA" id="ARBA00001947"/>
    </source>
</evidence>
<dbReference type="GO" id="GO:0005737">
    <property type="term" value="C:cytoplasm"/>
    <property type="evidence" value="ECO:0007669"/>
    <property type="project" value="TreeGrafter"/>
</dbReference>
<dbReference type="AlphaFoldDB" id="A0A2S2CZ14"/>
<feature type="transmembrane region" description="Helical" evidence="7">
    <location>
        <begin position="170"/>
        <end position="193"/>
    </location>
</feature>
<dbReference type="GO" id="GO:0031293">
    <property type="term" value="P:membrane protein intracellular domain proteolysis"/>
    <property type="evidence" value="ECO:0007669"/>
    <property type="project" value="TreeGrafter"/>
</dbReference>